<dbReference type="InterPro" id="IPR013783">
    <property type="entry name" value="Ig-like_fold"/>
</dbReference>
<keyword evidence="2" id="KW-0645">Protease</keyword>
<dbReference type="Gene3D" id="2.60.40.10">
    <property type="entry name" value="Immunoglobulins"/>
    <property type="match status" value="1"/>
</dbReference>
<keyword evidence="3" id="KW-0479">Metal-binding</keyword>
<dbReference type="PANTHER" id="PTHR47466">
    <property type="match status" value="1"/>
</dbReference>
<dbReference type="SUPFAM" id="SSF49299">
    <property type="entry name" value="PKD domain"/>
    <property type="match status" value="1"/>
</dbReference>
<feature type="domain" description="PKD" evidence="9">
    <location>
        <begin position="378"/>
        <end position="448"/>
    </location>
</feature>
<dbReference type="PROSITE" id="PS50093">
    <property type="entry name" value="PKD"/>
    <property type="match status" value="1"/>
</dbReference>
<keyword evidence="8" id="KW-1015">Disulfide bond</keyword>
<evidence type="ECO:0000256" key="1">
    <source>
        <dbReference type="ARBA" id="ARBA00008721"/>
    </source>
</evidence>
<dbReference type="CDD" id="cd00146">
    <property type="entry name" value="PKD"/>
    <property type="match status" value="1"/>
</dbReference>
<dbReference type="InterPro" id="IPR000601">
    <property type="entry name" value="PKD_dom"/>
</dbReference>
<dbReference type="SUPFAM" id="SSF55486">
    <property type="entry name" value="Metalloproteases ('zincins'), catalytic domain"/>
    <property type="match status" value="1"/>
</dbReference>
<dbReference type="PANTHER" id="PTHR47466:SF1">
    <property type="entry name" value="METALLOPROTEASE MEP1 (AFU_ORTHOLOGUE AFUA_1G07730)-RELATED"/>
    <property type="match status" value="1"/>
</dbReference>
<name>A0ABZ0IX00_9BACT</name>
<keyword evidence="4" id="KW-0732">Signal</keyword>
<keyword evidence="7 10" id="KW-0482">Metalloprotease</keyword>
<dbReference type="InterPro" id="IPR022409">
    <property type="entry name" value="PKD/Chitinase_dom"/>
</dbReference>
<dbReference type="CDD" id="cd04275">
    <property type="entry name" value="ZnMc_pappalysin_like"/>
    <property type="match status" value="1"/>
</dbReference>
<evidence type="ECO:0000256" key="2">
    <source>
        <dbReference type="ARBA" id="ARBA00022670"/>
    </source>
</evidence>
<evidence type="ECO:0000256" key="5">
    <source>
        <dbReference type="ARBA" id="ARBA00022801"/>
    </source>
</evidence>
<protein>
    <submittedName>
        <fullName evidence="10">M43 family zinc metalloprotease</fullName>
    </submittedName>
</protein>
<gene>
    <name evidence="10" type="ORF">RT717_11770</name>
</gene>
<evidence type="ECO:0000259" key="9">
    <source>
        <dbReference type="PROSITE" id="PS50093"/>
    </source>
</evidence>
<keyword evidence="5" id="KW-0378">Hydrolase</keyword>
<dbReference type="EMBL" id="CP136051">
    <property type="protein sequence ID" value="WOK09316.1"/>
    <property type="molecule type" value="Genomic_DNA"/>
</dbReference>
<evidence type="ECO:0000256" key="4">
    <source>
        <dbReference type="ARBA" id="ARBA00022729"/>
    </source>
</evidence>
<evidence type="ECO:0000313" key="10">
    <source>
        <dbReference type="EMBL" id="WOK09316.1"/>
    </source>
</evidence>
<dbReference type="GO" id="GO:0008237">
    <property type="term" value="F:metallopeptidase activity"/>
    <property type="evidence" value="ECO:0007669"/>
    <property type="project" value="UniProtKB-KW"/>
</dbReference>
<dbReference type="Proteomes" id="UP001302349">
    <property type="component" value="Chromosome"/>
</dbReference>
<dbReference type="InterPro" id="IPR026444">
    <property type="entry name" value="Secre_tail"/>
</dbReference>
<dbReference type="Pfam" id="PF05572">
    <property type="entry name" value="Peptidase_M43"/>
    <property type="match status" value="1"/>
</dbReference>
<keyword evidence="6" id="KW-0862">Zinc</keyword>
<dbReference type="RefSeq" id="WP_317491936.1">
    <property type="nucleotide sequence ID" value="NZ_CP136051.1"/>
</dbReference>
<dbReference type="InterPro" id="IPR035986">
    <property type="entry name" value="PKD_dom_sf"/>
</dbReference>
<keyword evidence="11" id="KW-1185">Reference proteome</keyword>
<accession>A0ABZ0IX00</accession>
<dbReference type="InterPro" id="IPR008754">
    <property type="entry name" value="Peptidase_M43"/>
</dbReference>
<dbReference type="NCBIfam" id="TIGR04183">
    <property type="entry name" value="Por_Secre_tail"/>
    <property type="match status" value="1"/>
</dbReference>
<organism evidence="10 11">
    <name type="scientific">Imperialibacter roseus</name>
    <dbReference type="NCBI Taxonomy" id="1324217"/>
    <lineage>
        <taxon>Bacteria</taxon>
        <taxon>Pseudomonadati</taxon>
        <taxon>Bacteroidota</taxon>
        <taxon>Cytophagia</taxon>
        <taxon>Cytophagales</taxon>
        <taxon>Flammeovirgaceae</taxon>
        <taxon>Imperialibacter</taxon>
    </lineage>
</organism>
<evidence type="ECO:0000313" key="11">
    <source>
        <dbReference type="Proteomes" id="UP001302349"/>
    </source>
</evidence>
<reference evidence="10 11" key="1">
    <citation type="journal article" date="2023" name="Microbiol. Resour. Announc.">
        <title>Complete Genome Sequence of Imperialibacter roseus strain P4T.</title>
        <authorList>
            <person name="Tizabi D.R."/>
            <person name="Bachvaroff T."/>
            <person name="Hill R.T."/>
        </authorList>
    </citation>
    <scope>NUCLEOTIDE SEQUENCE [LARGE SCALE GENOMIC DNA]</scope>
    <source>
        <strain evidence="10 11">P4T</strain>
    </source>
</reference>
<proteinExistence type="inferred from homology"/>
<evidence type="ECO:0000256" key="7">
    <source>
        <dbReference type="ARBA" id="ARBA00023049"/>
    </source>
</evidence>
<sequence length="805" mass="87409">MRFSISIVACIALLLTGFSDNVYQVQQETEPNPPMRTCETMEQDSLNQLKYADMRNRLDFETRIQQKTKEIELQQASGRGFAGIITLPVVVHVVHNGEQIGQGRNISAAQVASQLEVLNEDFRRATGTNGFNNNPVGADIEIEFCLASLGPNGVELSEAGIHRYNGNKAAWTRTDIEGFLKPNTIWNPNDYLNIWTVDFEGESELLLGYAQFPSESALTGLPTSGGSASTDGVVVRYSSFGSSEKGSFSVMSPPYNKGRTLTHEVGHWLGLRHIWGDGPCGSDDFVTDTPEAAEPTRGCPAGKTSCGSVDMVQNYMDYSDDACMNIFTKGQKSRILAVMELSPRRKSLINSQVCGELVAAAPVPDFTADKQLSLRDGSIRFTDLSSNFPTKWSWIFEGGTPTLSSEKNPFIKYTAEGSYAVKLVVSNEYGIADTLTRENYIVVSSEGVCSSLDNFGTSTPTIQPLPTIYKDNPLSNPKGYLSGHNSIRTSAISEFFENKPGYENLSGVSIHFGKAVFADPEATARVVVWNARGPQSSPGAILEQREILIREIADDIAANKPTSIVFGRRVPLFGVGFHVGIELDYGGGDTLALISSRDSEVAIPTAWEKDSDGNWSPFSTSWGLTMSHQMVPKVGMDASVQLKTNKLIVNPGEPVTLSATGASIFQWESTEGSLTTTLGPTVIGKPTKTATYKVLASGGDLCVSEAEITIYVRDVTSVPQPETTELTIYPNPAVDGAVTLAFSNAHIGQVSATVYNVLGQKLFSRQWMKSGTAFQEKLELPGMRGAVIMEIRAGTELHRKKLIVR</sequence>
<dbReference type="InterPro" id="IPR024079">
    <property type="entry name" value="MetalloPept_cat_dom_sf"/>
</dbReference>
<dbReference type="Pfam" id="PF18911">
    <property type="entry name" value="PKD_4"/>
    <property type="match status" value="1"/>
</dbReference>
<dbReference type="Gene3D" id="3.40.390.10">
    <property type="entry name" value="Collagenase (Catalytic Domain)"/>
    <property type="match status" value="1"/>
</dbReference>
<evidence type="ECO:0000256" key="8">
    <source>
        <dbReference type="ARBA" id="ARBA00023157"/>
    </source>
</evidence>
<comment type="similarity">
    <text evidence="1">Belongs to the peptidase M43B family.</text>
</comment>
<evidence type="ECO:0000256" key="3">
    <source>
        <dbReference type="ARBA" id="ARBA00022723"/>
    </source>
</evidence>
<evidence type="ECO:0000256" key="6">
    <source>
        <dbReference type="ARBA" id="ARBA00022833"/>
    </source>
</evidence>
<dbReference type="SMART" id="SM00089">
    <property type="entry name" value="PKD"/>
    <property type="match status" value="2"/>
</dbReference>